<evidence type="ECO:0000313" key="3">
    <source>
        <dbReference type="EMBL" id="MDZ5761454.1"/>
    </source>
</evidence>
<feature type="transmembrane region" description="Helical" evidence="1">
    <location>
        <begin position="38"/>
        <end position="58"/>
    </location>
</feature>
<dbReference type="SUPFAM" id="SSF48317">
    <property type="entry name" value="Acid phosphatase/Vanadium-dependent haloperoxidase"/>
    <property type="match status" value="1"/>
</dbReference>
<sequence length="236" mass="27810">MIRSVYPLILSLFLIFAFKLVIFNNFNNEYSLFDKEFFIFFNNLLNKSIIIKIIVAVLNHPYEKFLGIAIMLSFNIWGILSQPKENRKKAFLIFIYFWISLEISIILNNRIFHKKLRIMRDSPTLVLEGVKLSEIFPNYGIKDRAIDSFPSGHAFVIIFFALFQTKILGRCHIATVFITVFWCLPRIIVGAHWFSDVAFGGTMGWFFYENSIILLNMIIFIKEYFSKKLKTKKTRK</sequence>
<dbReference type="CDD" id="cd01610">
    <property type="entry name" value="PAP2_like"/>
    <property type="match status" value="1"/>
</dbReference>
<dbReference type="InterPro" id="IPR036938">
    <property type="entry name" value="PAP2/HPO_sf"/>
</dbReference>
<organism evidence="3 4">
    <name type="scientific">Lyticum sinuosum</name>
    <dbReference type="NCBI Taxonomy" id="1332059"/>
    <lineage>
        <taxon>Bacteria</taxon>
        <taxon>Pseudomonadati</taxon>
        <taxon>Pseudomonadota</taxon>
        <taxon>Alphaproteobacteria</taxon>
        <taxon>Rickettsiales</taxon>
        <taxon>Lyticum</taxon>
    </lineage>
</organism>
<evidence type="ECO:0000259" key="2">
    <source>
        <dbReference type="SMART" id="SM00014"/>
    </source>
</evidence>
<gene>
    <name evidence="3" type="ORF">Lyticum_00634</name>
</gene>
<dbReference type="Gene3D" id="1.20.144.10">
    <property type="entry name" value="Phosphatidic acid phosphatase type 2/haloperoxidase"/>
    <property type="match status" value="1"/>
</dbReference>
<comment type="caution">
    <text evidence="3">The sequence shown here is derived from an EMBL/GenBank/DDBJ whole genome shotgun (WGS) entry which is preliminary data.</text>
</comment>
<name>A0AAE4VMF6_9RICK</name>
<reference evidence="3" key="1">
    <citation type="submission" date="2023-02" db="EMBL/GenBank/DDBJ databases">
        <title>Host association and intracellularity evolved multiple times independently in the Rickettsiales.</title>
        <authorList>
            <person name="Castelli M."/>
            <person name="Nardi T."/>
            <person name="Gammuto L."/>
            <person name="Bellinzona G."/>
            <person name="Sabaneyeva E."/>
            <person name="Potekhin A."/>
            <person name="Serra V."/>
            <person name="Petroni G."/>
            <person name="Sassera D."/>
        </authorList>
    </citation>
    <scope>NUCLEOTIDE SEQUENCE</scope>
    <source>
        <strain evidence="3">USBL-36I1</strain>
    </source>
</reference>
<dbReference type="AlphaFoldDB" id="A0AAE4VMF6"/>
<keyword evidence="1" id="KW-1133">Transmembrane helix</keyword>
<feature type="transmembrane region" description="Helical" evidence="1">
    <location>
        <begin position="64"/>
        <end position="80"/>
    </location>
</feature>
<evidence type="ECO:0000313" key="4">
    <source>
        <dbReference type="Proteomes" id="UP001289135"/>
    </source>
</evidence>
<feature type="domain" description="Phosphatidic acid phosphatase type 2/haloperoxidase" evidence="2">
    <location>
        <begin position="92"/>
        <end position="212"/>
    </location>
</feature>
<dbReference type="EMBL" id="JARGYU010000002">
    <property type="protein sequence ID" value="MDZ5761454.1"/>
    <property type="molecule type" value="Genomic_DNA"/>
</dbReference>
<keyword evidence="4" id="KW-1185">Reference proteome</keyword>
<evidence type="ECO:0000256" key="1">
    <source>
        <dbReference type="SAM" id="Phobius"/>
    </source>
</evidence>
<feature type="transmembrane region" description="Helical" evidence="1">
    <location>
        <begin position="6"/>
        <end position="26"/>
    </location>
</feature>
<feature type="transmembrane region" description="Helical" evidence="1">
    <location>
        <begin position="175"/>
        <end position="194"/>
    </location>
</feature>
<accession>A0AAE4VMF6</accession>
<dbReference type="Pfam" id="PF01569">
    <property type="entry name" value="PAP2"/>
    <property type="match status" value="1"/>
</dbReference>
<proteinExistence type="predicted"/>
<protein>
    <submittedName>
        <fullName evidence="3">Phosphatase PAP2 family protein</fullName>
    </submittedName>
</protein>
<keyword evidence="1" id="KW-0472">Membrane</keyword>
<dbReference type="InterPro" id="IPR000326">
    <property type="entry name" value="PAP2/HPO"/>
</dbReference>
<keyword evidence="1" id="KW-0812">Transmembrane</keyword>
<feature type="transmembrane region" description="Helical" evidence="1">
    <location>
        <begin position="206"/>
        <end position="225"/>
    </location>
</feature>
<feature type="transmembrane region" description="Helical" evidence="1">
    <location>
        <begin position="92"/>
        <end position="112"/>
    </location>
</feature>
<dbReference type="SMART" id="SM00014">
    <property type="entry name" value="acidPPc"/>
    <property type="match status" value="1"/>
</dbReference>
<dbReference type="Proteomes" id="UP001289135">
    <property type="component" value="Unassembled WGS sequence"/>
</dbReference>